<feature type="domain" description="FAD-binding" evidence="5">
    <location>
        <begin position="6"/>
        <end position="366"/>
    </location>
</feature>
<dbReference type="Gene3D" id="3.50.50.60">
    <property type="entry name" value="FAD/NAD(P)-binding domain"/>
    <property type="match status" value="1"/>
</dbReference>
<feature type="region of interest" description="Disordered" evidence="4">
    <location>
        <begin position="545"/>
        <end position="575"/>
    </location>
</feature>
<dbReference type="Gene3D" id="3.30.9.10">
    <property type="entry name" value="D-Amino Acid Oxidase, subunit A, domain 2"/>
    <property type="match status" value="1"/>
</dbReference>
<evidence type="ECO:0000256" key="1">
    <source>
        <dbReference type="ARBA" id="ARBA00001974"/>
    </source>
</evidence>
<dbReference type="PANTHER" id="PTHR43004">
    <property type="entry name" value="TRK SYSTEM POTASSIUM UPTAKE PROTEIN"/>
    <property type="match status" value="1"/>
</dbReference>
<evidence type="ECO:0000313" key="7">
    <source>
        <dbReference type="Proteomes" id="UP001205311"/>
    </source>
</evidence>
<dbReference type="Pfam" id="PF01494">
    <property type="entry name" value="FAD_binding_3"/>
    <property type="match status" value="1"/>
</dbReference>
<feature type="compositionally biased region" description="Basic and acidic residues" evidence="4">
    <location>
        <begin position="545"/>
        <end position="568"/>
    </location>
</feature>
<organism evidence="6 7">
    <name type="scientific">Streptoalloteichus tenebrarius (strain ATCC 17920 / DSM 40477 / JCM 4838 / CBS 697.72 / NBRC 16177 / NCIMB 11028 / NRRL B-12390 / A12253. 1 / ISP 5477)</name>
    <name type="common">Streptomyces tenebrarius</name>
    <dbReference type="NCBI Taxonomy" id="1933"/>
    <lineage>
        <taxon>Bacteria</taxon>
        <taxon>Bacillati</taxon>
        <taxon>Actinomycetota</taxon>
        <taxon>Actinomycetes</taxon>
        <taxon>Pseudonocardiales</taxon>
        <taxon>Pseudonocardiaceae</taxon>
        <taxon>Streptoalloteichus</taxon>
    </lineage>
</organism>
<keyword evidence="7" id="KW-1185">Reference proteome</keyword>
<dbReference type="PANTHER" id="PTHR43004:SF19">
    <property type="entry name" value="BINDING MONOOXYGENASE, PUTATIVE (JCVI)-RELATED"/>
    <property type="match status" value="1"/>
</dbReference>
<dbReference type="InterPro" id="IPR036188">
    <property type="entry name" value="FAD/NAD-bd_sf"/>
</dbReference>
<dbReference type="PRINTS" id="PR00420">
    <property type="entry name" value="RNGMNOXGNASE"/>
</dbReference>
<gene>
    <name evidence="6" type="ORF">LX15_000268</name>
</gene>
<dbReference type="EMBL" id="JAMTCP010000001">
    <property type="protein sequence ID" value="MCP2256585.1"/>
    <property type="molecule type" value="Genomic_DNA"/>
</dbReference>
<evidence type="ECO:0000313" key="6">
    <source>
        <dbReference type="EMBL" id="MCP2256585.1"/>
    </source>
</evidence>
<dbReference type="InterPro" id="IPR050641">
    <property type="entry name" value="RIFMO-like"/>
</dbReference>
<dbReference type="InterPro" id="IPR002938">
    <property type="entry name" value="FAD-bd"/>
</dbReference>
<dbReference type="RefSeq" id="WP_253667567.1">
    <property type="nucleotide sequence ID" value="NZ_JAMTCP010000001.1"/>
</dbReference>
<evidence type="ECO:0000256" key="2">
    <source>
        <dbReference type="ARBA" id="ARBA00022630"/>
    </source>
</evidence>
<dbReference type="SUPFAM" id="SSF51905">
    <property type="entry name" value="FAD/NAD(P)-binding domain"/>
    <property type="match status" value="1"/>
</dbReference>
<keyword evidence="3" id="KW-0274">FAD</keyword>
<evidence type="ECO:0000256" key="3">
    <source>
        <dbReference type="ARBA" id="ARBA00022827"/>
    </source>
</evidence>
<dbReference type="Gene3D" id="3.40.30.120">
    <property type="match status" value="1"/>
</dbReference>
<protein>
    <submittedName>
        <fullName evidence="6">2-polyprenyl-6-methoxyphenol hydroxylase</fullName>
    </submittedName>
</protein>
<name>A0ABT1HM71_STRSD</name>
<evidence type="ECO:0000256" key="4">
    <source>
        <dbReference type="SAM" id="MobiDB-lite"/>
    </source>
</evidence>
<dbReference type="Proteomes" id="UP001205311">
    <property type="component" value="Unassembled WGS sequence"/>
</dbReference>
<dbReference type="Pfam" id="PF21274">
    <property type="entry name" value="Rng_hyd_C"/>
    <property type="match status" value="1"/>
</dbReference>
<reference evidence="6 7" key="1">
    <citation type="submission" date="2022-06" db="EMBL/GenBank/DDBJ databases">
        <title>Genomic Encyclopedia of Archaeal and Bacterial Type Strains, Phase II (KMG-II): from individual species to whole genera.</title>
        <authorList>
            <person name="Goeker M."/>
        </authorList>
    </citation>
    <scope>NUCLEOTIDE SEQUENCE [LARGE SCALE GENOMIC DNA]</scope>
    <source>
        <strain evidence="6 7">DSM 40477</strain>
    </source>
</reference>
<evidence type="ECO:0000259" key="5">
    <source>
        <dbReference type="Pfam" id="PF01494"/>
    </source>
</evidence>
<proteinExistence type="predicted"/>
<comment type="cofactor">
    <cofactor evidence="1">
        <name>FAD</name>
        <dbReference type="ChEBI" id="CHEBI:57692"/>
    </cofactor>
</comment>
<sequence>MSSTRIPVLIAGGGSVGLATALFLSHHGVPTLVVEGQAGPSAHPRATGVGPRTMEFFREVGVEDAVNDAAVDMTADSLGKISAPTLASAGLTATASTASSGDRQVSEWFAQHSPARLRGICSQDRLDSVLLRAATERGADVRYSTRLVYFEQGEHGVTALLSCSGGQQVVEADYLVAADGARSGVRDALGVGTSGPGRLGNPKMNILFRADLREHTGGRAFVSCTVTNPDSPGLLMTVDGKTTWTFHVEYDPARGQAPADFTPERCTTLIRAAVGDPDLDVEVLSAQSWRMRGVLADRFRVGRVFLVGDAAHAVPPLGAFGMNTGVADAHNLAWKLAAVHTGQAGPALLDSYEAERRPVAALTLDQALSRLADPRLHWGVGPEAAAARAAAGVVNAPVVHWGYRYDSRAVIDPRPELVSTEDLEPNLDGTPGSRIPHLWLERDGRRLSTLDLVASRFCLLTGAEGADWTPAAAEAAARLGVDLVVHRIAPDAEVSDPEGRWPHVVGIADDGALLVRPDGFVAWRVPALPDQPADELARVLTRLLARDGDQSQEEQEGREGESVRKREPGPSWRRN</sequence>
<keyword evidence="2" id="KW-0285">Flavoprotein</keyword>
<comment type="caution">
    <text evidence="6">The sequence shown here is derived from an EMBL/GenBank/DDBJ whole genome shotgun (WGS) entry which is preliminary data.</text>
</comment>
<accession>A0ABT1HM71</accession>